<dbReference type="Gene3D" id="6.10.250.3150">
    <property type="match status" value="1"/>
</dbReference>
<keyword evidence="1 4" id="KW-0732">Signal</keyword>
<proteinExistence type="predicted"/>
<feature type="signal peptide" evidence="4">
    <location>
        <begin position="1"/>
        <end position="31"/>
    </location>
</feature>
<dbReference type="SUPFAM" id="SSF54001">
    <property type="entry name" value="Cysteine proteinases"/>
    <property type="match status" value="1"/>
</dbReference>
<dbReference type="Proteomes" id="UP000593735">
    <property type="component" value="Chromosome"/>
</dbReference>
<evidence type="ECO:0000256" key="4">
    <source>
        <dbReference type="SAM" id="SignalP"/>
    </source>
</evidence>
<dbReference type="Pfam" id="PF24568">
    <property type="entry name" value="CC_PcsB"/>
    <property type="match status" value="1"/>
</dbReference>
<feature type="region of interest" description="Disordered" evidence="3">
    <location>
        <begin position="226"/>
        <end position="272"/>
    </location>
</feature>
<feature type="compositionally biased region" description="Low complexity" evidence="3">
    <location>
        <begin position="228"/>
        <end position="247"/>
    </location>
</feature>
<accession>A0A7S7MA32</accession>
<dbReference type="Gene3D" id="3.90.1720.10">
    <property type="entry name" value="endopeptidase domain like (from Nostoc punctiforme)"/>
    <property type="match status" value="1"/>
</dbReference>
<evidence type="ECO:0000313" key="7">
    <source>
        <dbReference type="Proteomes" id="UP000593735"/>
    </source>
</evidence>
<gene>
    <name evidence="6" type="ORF">INP52_02600</name>
</gene>
<feature type="compositionally biased region" description="Basic and acidic residues" evidence="3">
    <location>
        <begin position="173"/>
        <end position="185"/>
    </location>
</feature>
<feature type="coiled-coil region" evidence="2">
    <location>
        <begin position="31"/>
        <end position="107"/>
    </location>
</feature>
<dbReference type="AlphaFoldDB" id="A0A7S7MA32"/>
<evidence type="ECO:0000256" key="3">
    <source>
        <dbReference type="SAM" id="MobiDB-lite"/>
    </source>
</evidence>
<keyword evidence="2" id="KW-0175">Coiled coil</keyword>
<name>A0A7S7MA32_9ACTN</name>
<dbReference type="KEGG" id="tio:INP52_02600"/>
<feature type="chain" id="PRO_5031437543" evidence="4">
    <location>
        <begin position="32"/>
        <end position="396"/>
    </location>
</feature>
<dbReference type="EMBL" id="CP063767">
    <property type="protein sequence ID" value="QOY61536.1"/>
    <property type="molecule type" value="Genomic_DNA"/>
</dbReference>
<dbReference type="InterPro" id="IPR038765">
    <property type="entry name" value="Papain-like_cys_pep_sf"/>
</dbReference>
<keyword evidence="7" id="KW-1185">Reference proteome</keyword>
<organism evidence="6 7">
    <name type="scientific">Thermophilibacter immobilis</name>
    <dbReference type="NCBI Taxonomy" id="2779519"/>
    <lineage>
        <taxon>Bacteria</taxon>
        <taxon>Bacillati</taxon>
        <taxon>Actinomycetota</taxon>
        <taxon>Coriobacteriia</taxon>
        <taxon>Coriobacteriales</taxon>
        <taxon>Atopobiaceae</taxon>
        <taxon>Thermophilibacter</taxon>
    </lineage>
</organism>
<protein>
    <submittedName>
        <fullName evidence="6">Tat pathway signal protein</fullName>
    </submittedName>
</protein>
<evidence type="ECO:0000313" key="6">
    <source>
        <dbReference type="EMBL" id="QOY61536.1"/>
    </source>
</evidence>
<reference evidence="6 7" key="1">
    <citation type="submission" date="2020-10" db="EMBL/GenBank/DDBJ databases">
        <title>Olsenella immobilis sp.nov., isolated from the mud in a fermentation cellar used for the production of Chinese strong-flavoured liquor.</title>
        <authorList>
            <person name="Lu L."/>
        </authorList>
    </citation>
    <scope>NUCLEOTIDE SEQUENCE [LARGE SCALE GENOMIC DNA]</scope>
    <source>
        <strain evidence="6 7">LZLJ-2</strain>
    </source>
</reference>
<evidence type="ECO:0000256" key="2">
    <source>
        <dbReference type="SAM" id="Coils"/>
    </source>
</evidence>
<evidence type="ECO:0000259" key="5">
    <source>
        <dbReference type="Pfam" id="PF24568"/>
    </source>
</evidence>
<feature type="compositionally biased region" description="Gly residues" evidence="3">
    <location>
        <begin position="248"/>
        <end position="269"/>
    </location>
</feature>
<feature type="compositionally biased region" description="Low complexity" evidence="3">
    <location>
        <begin position="186"/>
        <end position="203"/>
    </location>
</feature>
<feature type="region of interest" description="Disordered" evidence="3">
    <location>
        <begin position="173"/>
        <end position="203"/>
    </location>
</feature>
<dbReference type="InterPro" id="IPR057309">
    <property type="entry name" value="PcsB_CC"/>
</dbReference>
<feature type="domain" description="Peptidoglycan hydrolase PcsB coiled-coil" evidence="5">
    <location>
        <begin position="94"/>
        <end position="166"/>
    </location>
</feature>
<evidence type="ECO:0000256" key="1">
    <source>
        <dbReference type="ARBA" id="ARBA00022729"/>
    </source>
</evidence>
<sequence length="396" mass="41387">MSPRGVTRRDALRLFIGAGICATFFPSVALATSTQEQLDAAQMSYDEAQAALDQINQEYATIAGQLSQTQAQVVDVSGQIDQKQADIDDKQAEIDTKQAEIDTKQEVLGERMSSAYKSGPQSTLDMILSSATFEELTSNIYYLDKVSESDRQMIDEVRTLKAQLEDEKSALEDEKSALESQKSDLETLQTQQQDQLSQSQSKQIEAETLVGGLSSDVQELMGQRDAELAAAQQAAEEARQQARANSNSGGGSGGGSNAGGGSGSGGGSTPTGSGSLSAMVSAAYSTSSPGSGLCAAWVTNVFRNAGVGYFGGNACDMYYSWCGTSTGNIQPGMIIAVPTAPFSPAAILYGHVGIYLGGGTVRENLSGTVQSVSLGSWVSRYSATSLCGWLGGVALS</sequence>